<feature type="transmembrane region" description="Helical" evidence="2">
    <location>
        <begin position="337"/>
        <end position="360"/>
    </location>
</feature>
<evidence type="ECO:0000313" key="3">
    <source>
        <dbReference type="EMBL" id="UXI70369.1"/>
    </source>
</evidence>
<feature type="compositionally biased region" description="Low complexity" evidence="1">
    <location>
        <begin position="445"/>
        <end position="463"/>
    </location>
</feature>
<name>A0ABY6BK21_9GAMM</name>
<feature type="transmembrane region" description="Helical" evidence="2">
    <location>
        <begin position="366"/>
        <end position="385"/>
    </location>
</feature>
<keyword evidence="2" id="KW-1133">Transmembrane helix</keyword>
<keyword evidence="4" id="KW-1185">Reference proteome</keyword>
<organism evidence="3 4">
    <name type="scientific">Tahibacter amnicola</name>
    <dbReference type="NCBI Taxonomy" id="2976241"/>
    <lineage>
        <taxon>Bacteria</taxon>
        <taxon>Pseudomonadati</taxon>
        <taxon>Pseudomonadota</taxon>
        <taxon>Gammaproteobacteria</taxon>
        <taxon>Lysobacterales</taxon>
        <taxon>Rhodanobacteraceae</taxon>
        <taxon>Tahibacter</taxon>
    </lineage>
</organism>
<feature type="region of interest" description="Disordered" evidence="1">
    <location>
        <begin position="443"/>
        <end position="479"/>
    </location>
</feature>
<evidence type="ECO:0000256" key="1">
    <source>
        <dbReference type="SAM" id="MobiDB-lite"/>
    </source>
</evidence>
<sequence>MSSIGLDWPADHQALWQRIAAHDFGTRGDALDFPARLAREHGWSRSHAEQAIEEYRRFCFLAVVAPDPVTPSDVVDEVWHLHLTYSRDYWETFCPCVLGKSLHHQPTRGGRDEDHKHYRQYADTLASYQAWFGAPPAEFWPGAQEAFRSAAAYRRVDMRRVVLLPRPRWPRAQTLWRATAALAALAIAPLLQAAELNPLELTGPEFLGLYLVLAIVCAIVSKVLRRNARDMRASSSSPNLDAWSVAYLAGGPTRVADAAVAELMSRQQAHWSDQTRTVVVHDARAISEYPLDVVAHELGKGTALHALPAAITPALARIEQSLVQRKLLVPEPQRKRVALLGALPFIALMGLGMAKIAVGISRDRPVGFLIVLVIVTAIAALVLFLNRPWTATAGDAALKQLRQRHAHATRAPRDRDVGLAVALAGTAVLAGTAYAAYHDVRAPASSSSSSSDSSSGCSSSGDSDSGGGGCGGCGGGGGD</sequence>
<proteinExistence type="predicted"/>
<accession>A0ABY6BK21</accession>
<dbReference type="RefSeq" id="WP_261697319.1">
    <property type="nucleotide sequence ID" value="NZ_CP104694.1"/>
</dbReference>
<reference evidence="3" key="1">
    <citation type="submission" date="2022-09" db="EMBL/GenBank/DDBJ databases">
        <title>Tahibacter sp. nov., isolated from a fresh water.</title>
        <authorList>
            <person name="Baek J.H."/>
            <person name="Lee J.K."/>
            <person name="Kim J.M."/>
            <person name="Jeon C.O."/>
        </authorList>
    </citation>
    <scope>NUCLEOTIDE SEQUENCE</scope>
    <source>
        <strain evidence="3">W38</strain>
    </source>
</reference>
<protein>
    <submittedName>
        <fullName evidence="3">TIGR04222 domain-containing membrane protein</fullName>
    </submittedName>
</protein>
<dbReference type="EMBL" id="CP104694">
    <property type="protein sequence ID" value="UXI70369.1"/>
    <property type="molecule type" value="Genomic_DNA"/>
</dbReference>
<feature type="transmembrane region" description="Helical" evidence="2">
    <location>
        <begin position="417"/>
        <end position="437"/>
    </location>
</feature>
<keyword evidence="2" id="KW-0812">Transmembrane</keyword>
<dbReference type="Proteomes" id="UP001064632">
    <property type="component" value="Chromosome"/>
</dbReference>
<dbReference type="InterPro" id="IPR026467">
    <property type="entry name" value="Ser/Gly_Cys_C_dom"/>
</dbReference>
<dbReference type="NCBIfam" id="TIGR04222">
    <property type="entry name" value="near_uncomplex"/>
    <property type="match status" value="1"/>
</dbReference>
<evidence type="ECO:0000313" key="4">
    <source>
        <dbReference type="Proteomes" id="UP001064632"/>
    </source>
</evidence>
<evidence type="ECO:0000256" key="2">
    <source>
        <dbReference type="SAM" id="Phobius"/>
    </source>
</evidence>
<keyword evidence="2" id="KW-0472">Membrane</keyword>
<feature type="transmembrane region" description="Helical" evidence="2">
    <location>
        <begin position="206"/>
        <end position="224"/>
    </location>
</feature>
<feature type="compositionally biased region" description="Gly residues" evidence="1">
    <location>
        <begin position="464"/>
        <end position="479"/>
    </location>
</feature>
<gene>
    <name evidence="3" type="ORF">N4264_12265</name>
</gene>
<feature type="transmembrane region" description="Helical" evidence="2">
    <location>
        <begin position="175"/>
        <end position="194"/>
    </location>
</feature>